<accession>A0A3E0HLP7</accession>
<dbReference type="InterPro" id="IPR052523">
    <property type="entry name" value="Trichothecene_AcTrans"/>
</dbReference>
<evidence type="ECO:0000313" key="2">
    <source>
        <dbReference type="EMBL" id="REH47361.1"/>
    </source>
</evidence>
<dbReference type="Proteomes" id="UP000256269">
    <property type="component" value="Unassembled WGS sequence"/>
</dbReference>
<dbReference type="PANTHER" id="PTHR42791">
    <property type="entry name" value="GNAT FAMILY ACETYLTRANSFERASE"/>
    <property type="match status" value="1"/>
</dbReference>
<sequence>MRLHVADAAVQGVIEVTEDRAAVAVWMTVDDSVPPAADDYADQLRDACGPYTAHFEDLEATFAEHHPSGKRHHHLAFLAAMPGAQGRGAGTALLRHHFQTYPDWDAYLEASSIESARLYRRHGFEEIGPFVVGGGPTFWPMWRPASS</sequence>
<dbReference type="PROSITE" id="PS51186">
    <property type="entry name" value="GNAT"/>
    <property type="match status" value="1"/>
</dbReference>
<dbReference type="SUPFAM" id="SSF55729">
    <property type="entry name" value="Acyl-CoA N-acyltransferases (Nat)"/>
    <property type="match status" value="1"/>
</dbReference>
<keyword evidence="2" id="KW-0808">Transferase</keyword>
<feature type="domain" description="N-acetyltransferase" evidence="1">
    <location>
        <begin position="11"/>
        <end position="146"/>
    </location>
</feature>
<dbReference type="RefSeq" id="WP_116175963.1">
    <property type="nucleotide sequence ID" value="NZ_CP144375.1"/>
</dbReference>
<dbReference type="GO" id="GO:0016747">
    <property type="term" value="F:acyltransferase activity, transferring groups other than amino-acyl groups"/>
    <property type="evidence" value="ECO:0007669"/>
    <property type="project" value="InterPro"/>
</dbReference>
<organism evidence="2 3">
    <name type="scientific">Kutzneria buriramensis</name>
    <dbReference type="NCBI Taxonomy" id="1045776"/>
    <lineage>
        <taxon>Bacteria</taxon>
        <taxon>Bacillati</taxon>
        <taxon>Actinomycetota</taxon>
        <taxon>Actinomycetes</taxon>
        <taxon>Pseudonocardiales</taxon>
        <taxon>Pseudonocardiaceae</taxon>
        <taxon>Kutzneria</taxon>
    </lineage>
</organism>
<protein>
    <submittedName>
        <fullName evidence="2">Acetyltransferase (GNAT) family protein</fullName>
    </submittedName>
</protein>
<comment type="caution">
    <text evidence="2">The sequence shown here is derived from an EMBL/GenBank/DDBJ whole genome shotgun (WGS) entry which is preliminary data.</text>
</comment>
<evidence type="ECO:0000313" key="3">
    <source>
        <dbReference type="Proteomes" id="UP000256269"/>
    </source>
</evidence>
<dbReference type="InterPro" id="IPR016181">
    <property type="entry name" value="Acyl_CoA_acyltransferase"/>
</dbReference>
<dbReference type="OrthoDB" id="7057833at2"/>
<name>A0A3E0HLP7_9PSEU</name>
<dbReference type="InterPro" id="IPR000182">
    <property type="entry name" value="GNAT_dom"/>
</dbReference>
<dbReference type="Gene3D" id="3.40.630.30">
    <property type="match status" value="1"/>
</dbReference>
<dbReference type="EMBL" id="QUNO01000006">
    <property type="protein sequence ID" value="REH47361.1"/>
    <property type="molecule type" value="Genomic_DNA"/>
</dbReference>
<dbReference type="AlphaFoldDB" id="A0A3E0HLP7"/>
<keyword evidence="3" id="KW-1185">Reference proteome</keyword>
<dbReference type="Pfam" id="PF13508">
    <property type="entry name" value="Acetyltransf_7"/>
    <property type="match status" value="1"/>
</dbReference>
<evidence type="ECO:0000259" key="1">
    <source>
        <dbReference type="PROSITE" id="PS51186"/>
    </source>
</evidence>
<gene>
    <name evidence="2" type="ORF">BCF44_106526</name>
</gene>
<proteinExistence type="predicted"/>
<reference evidence="2 3" key="1">
    <citation type="submission" date="2018-08" db="EMBL/GenBank/DDBJ databases">
        <title>Genomic Encyclopedia of Archaeal and Bacterial Type Strains, Phase II (KMG-II): from individual species to whole genera.</title>
        <authorList>
            <person name="Goeker M."/>
        </authorList>
    </citation>
    <scope>NUCLEOTIDE SEQUENCE [LARGE SCALE GENOMIC DNA]</scope>
    <source>
        <strain evidence="2 3">DSM 45791</strain>
    </source>
</reference>
<dbReference type="PANTHER" id="PTHR42791:SF1">
    <property type="entry name" value="N-ACETYLTRANSFERASE DOMAIN-CONTAINING PROTEIN"/>
    <property type="match status" value="1"/>
</dbReference>